<evidence type="ECO:0000256" key="1">
    <source>
        <dbReference type="ARBA" id="ARBA00004651"/>
    </source>
</evidence>
<dbReference type="GO" id="GO:0015920">
    <property type="term" value="P:lipopolysaccharide transport"/>
    <property type="evidence" value="ECO:0007669"/>
    <property type="project" value="TreeGrafter"/>
</dbReference>
<feature type="transmembrane region" description="Helical" evidence="6">
    <location>
        <begin position="276"/>
        <end position="298"/>
    </location>
</feature>
<protein>
    <recommendedName>
        <fullName evidence="9">Permease, YjgP/YjgQ family</fullName>
    </recommendedName>
</protein>
<feature type="transmembrane region" description="Helical" evidence="6">
    <location>
        <begin position="18"/>
        <end position="37"/>
    </location>
</feature>
<dbReference type="AlphaFoldDB" id="F8L4S4"/>
<dbReference type="PANTHER" id="PTHR33529">
    <property type="entry name" value="SLR0882 PROTEIN-RELATED"/>
    <property type="match status" value="1"/>
</dbReference>
<dbReference type="RefSeq" id="WP_013943077.1">
    <property type="nucleotide sequence ID" value="NC_015713.1"/>
</dbReference>
<proteinExistence type="predicted"/>
<evidence type="ECO:0008006" key="9">
    <source>
        <dbReference type="Google" id="ProtNLM"/>
    </source>
</evidence>
<evidence type="ECO:0000256" key="3">
    <source>
        <dbReference type="ARBA" id="ARBA00022692"/>
    </source>
</evidence>
<dbReference type="InterPro" id="IPR005495">
    <property type="entry name" value="LptG/LptF_permease"/>
</dbReference>
<keyword evidence="8" id="KW-1185">Reference proteome</keyword>
<evidence type="ECO:0000256" key="2">
    <source>
        <dbReference type="ARBA" id="ARBA00022475"/>
    </source>
</evidence>
<dbReference type="eggNOG" id="COG0795">
    <property type="taxonomic scope" value="Bacteria"/>
</dbReference>
<keyword evidence="2" id="KW-1003">Cell membrane</keyword>
<sequence length="361" mass="42501">MICKQTWERYLLKEVLKVFTLFLLSFYFLYTVIDYSMHVQEIIKSQKISLSNLCLYYSMLFSKRCDLLLPLALLIASLKVLLSLNRKNELLAFQAGGIKLKRLLRPFFFMAAVCTLINYLNFEWVIPRSLTFIERFEKHNFRSKKSQKRKEEGVHMLPLEDGSRLIYQEYDGDAKELFDVYWLHSIDKFFHMKKLAIGTEIPTGLFVDAFLRTEKGLLEKVNSYENYPFYRLKLNFDLKNYIGKPMESRSITELVKLQRSHKPFWKEKKDKIQAHLYSKLLLPWLSLFVILGIAPFATSFSRNLPTFLLFSLSLFGYIALFMIFEASTILGESHIVSPFAAIFTVPFLFLLYFGRKFLKLG</sequence>
<feature type="transmembrane region" description="Helical" evidence="6">
    <location>
        <begin position="104"/>
        <end position="122"/>
    </location>
</feature>
<dbReference type="Pfam" id="PF03739">
    <property type="entry name" value="LptF_LptG"/>
    <property type="match status" value="1"/>
</dbReference>
<accession>F8L4S4</accession>
<feature type="transmembrane region" description="Helical" evidence="6">
    <location>
        <begin position="67"/>
        <end position="84"/>
    </location>
</feature>
<evidence type="ECO:0000256" key="4">
    <source>
        <dbReference type="ARBA" id="ARBA00022989"/>
    </source>
</evidence>
<organism evidence="7 8">
    <name type="scientific">Simkania negevensis (strain ATCC VR-1471 / DSM 27360 / Z)</name>
    <dbReference type="NCBI Taxonomy" id="331113"/>
    <lineage>
        <taxon>Bacteria</taxon>
        <taxon>Pseudomonadati</taxon>
        <taxon>Chlamydiota</taxon>
        <taxon>Chlamydiia</taxon>
        <taxon>Parachlamydiales</taxon>
        <taxon>Simkaniaceae</taxon>
        <taxon>Simkania</taxon>
    </lineage>
</organism>
<dbReference type="STRING" id="331113.SNE_A07330"/>
<evidence type="ECO:0000256" key="6">
    <source>
        <dbReference type="SAM" id="Phobius"/>
    </source>
</evidence>
<feature type="transmembrane region" description="Helical" evidence="6">
    <location>
        <begin position="304"/>
        <end position="323"/>
    </location>
</feature>
<dbReference type="HOGENOM" id="CLU_771480_0_0_0"/>
<name>F8L4S4_SIMNZ</name>
<dbReference type="PANTHER" id="PTHR33529:SF6">
    <property type="entry name" value="YJGP_YJGQ FAMILY PERMEASE"/>
    <property type="match status" value="1"/>
</dbReference>
<reference evidence="7 8" key="2">
    <citation type="journal article" date="2011" name="Mol. Biol. Evol.">
        <title>Unity in variety--the pan-genome of the Chlamydiae.</title>
        <authorList>
            <person name="Collingro A."/>
            <person name="Tischler P."/>
            <person name="Weinmaier T."/>
            <person name="Penz T."/>
            <person name="Heinz E."/>
            <person name="Brunham R.C."/>
            <person name="Read T.D."/>
            <person name="Bavoil P.M."/>
            <person name="Sachse K."/>
            <person name="Kahane S."/>
            <person name="Friedman M.G."/>
            <person name="Rattei T."/>
            <person name="Myers G.S."/>
            <person name="Horn M."/>
        </authorList>
    </citation>
    <scope>NUCLEOTIDE SEQUENCE [LARGE SCALE GENOMIC DNA]</scope>
    <source>
        <strain evidence="8">ATCC VR-1471 / Z</strain>
    </source>
</reference>
<dbReference type="GO" id="GO:0043190">
    <property type="term" value="C:ATP-binding cassette (ABC) transporter complex"/>
    <property type="evidence" value="ECO:0007669"/>
    <property type="project" value="TreeGrafter"/>
</dbReference>
<dbReference type="KEGG" id="sng:SNE_A07330"/>
<dbReference type="EMBL" id="FR872582">
    <property type="protein sequence ID" value="CCB88610.1"/>
    <property type="molecule type" value="Genomic_DNA"/>
</dbReference>
<keyword evidence="5 6" id="KW-0472">Membrane</keyword>
<reference key="1">
    <citation type="journal article" date="2011" name="Mol. Biol. Evol.">
        <title>Unity in variety -- the pan-genome of the Chlamydiae.</title>
        <authorList>
            <person name="Collingro A."/>
            <person name="Tischler P."/>
            <person name="Weinmaier T."/>
            <person name="Penz T."/>
            <person name="Heinz E."/>
            <person name="Brunham R.C."/>
            <person name="Read T.D."/>
            <person name="Bavoil P.M."/>
            <person name="Sachse K."/>
            <person name="Kahane S."/>
            <person name="Friedman M.G."/>
            <person name="Rattei T."/>
            <person name="Myers G.S.A."/>
            <person name="Horn M."/>
        </authorList>
    </citation>
    <scope>NUCLEOTIDE SEQUENCE</scope>
    <source>
        <strain>Z</strain>
    </source>
</reference>
<comment type="subcellular location">
    <subcellularLocation>
        <location evidence="1">Cell membrane</location>
        <topology evidence="1">Multi-pass membrane protein</topology>
    </subcellularLocation>
</comment>
<gene>
    <name evidence="7" type="ordered locus">SNE_A07330</name>
</gene>
<dbReference type="Proteomes" id="UP000000496">
    <property type="component" value="Chromosome gsn.131"/>
</dbReference>
<evidence type="ECO:0000313" key="7">
    <source>
        <dbReference type="EMBL" id="CCB88610.1"/>
    </source>
</evidence>
<evidence type="ECO:0000256" key="5">
    <source>
        <dbReference type="ARBA" id="ARBA00023136"/>
    </source>
</evidence>
<evidence type="ECO:0000313" key="8">
    <source>
        <dbReference type="Proteomes" id="UP000000496"/>
    </source>
</evidence>
<keyword evidence="4 6" id="KW-1133">Transmembrane helix</keyword>
<keyword evidence="3 6" id="KW-0812">Transmembrane</keyword>
<feature type="transmembrane region" description="Helical" evidence="6">
    <location>
        <begin position="335"/>
        <end position="354"/>
    </location>
</feature>
<dbReference type="OrthoDB" id="18808at2"/>